<dbReference type="Proteomes" id="UP000557204">
    <property type="component" value="Unassembled WGS sequence"/>
</dbReference>
<evidence type="ECO:0000313" key="2">
    <source>
        <dbReference type="Proteomes" id="UP000557204"/>
    </source>
</evidence>
<organism evidence="1 2">
    <name type="scientific">Isoptericola sediminis</name>
    <dbReference type="NCBI Taxonomy" id="2733572"/>
    <lineage>
        <taxon>Bacteria</taxon>
        <taxon>Bacillati</taxon>
        <taxon>Actinomycetota</taxon>
        <taxon>Actinomycetes</taxon>
        <taxon>Micrococcales</taxon>
        <taxon>Promicromonosporaceae</taxon>
        <taxon>Isoptericola</taxon>
    </lineage>
</organism>
<gene>
    <name evidence="1" type="ORF">HLI28_10145</name>
</gene>
<proteinExistence type="predicted"/>
<name>A0A849K795_9MICO</name>
<sequence length="291" mass="31604">MPDTTSRPPATAPAVAVHLGAHPPTARAVQDWCGTHRRTLRRHGLTARTTWSELRRAVPALDWRSDRSRRQVREYLTAEGPALFSSHAPLGPAFRHTGGPLHPTAAAGVDGVAAALEDVPWTLHLSIGRQAETLVDAWVTAVRHGHVVTFEDFLTTTEDASWVPLVEHVVATVGADRVTVHDVATDPDRRDAAASVLTTALGELLGGPTGLGEDATADPVRRVWSGRQTEVALAALPHLRSWDERRMLRTFVDGIDVGGAPAWPLTARQEELLAARDLADRTRIRTLVEVR</sequence>
<evidence type="ECO:0000313" key="1">
    <source>
        <dbReference type="EMBL" id="NNU27899.1"/>
    </source>
</evidence>
<protein>
    <submittedName>
        <fullName evidence="1">Uncharacterized protein</fullName>
    </submittedName>
</protein>
<dbReference type="RefSeq" id="WP_171247394.1">
    <property type="nucleotide sequence ID" value="NZ_JABFAJ010000018.1"/>
</dbReference>
<keyword evidence="2" id="KW-1185">Reference proteome</keyword>
<comment type="caution">
    <text evidence="1">The sequence shown here is derived from an EMBL/GenBank/DDBJ whole genome shotgun (WGS) entry which is preliminary data.</text>
</comment>
<accession>A0A849K795</accession>
<dbReference type="EMBL" id="JABFAJ010000018">
    <property type="protein sequence ID" value="NNU27899.1"/>
    <property type="molecule type" value="Genomic_DNA"/>
</dbReference>
<dbReference type="AlphaFoldDB" id="A0A849K795"/>
<reference evidence="1 2" key="1">
    <citation type="submission" date="2020-05" db="EMBL/GenBank/DDBJ databases">
        <title>Genome sequence of Isoptericola sp. JC619 isolated from Chilika lagoon, India.</title>
        <authorList>
            <person name="Kumar D."/>
            <person name="Appam K."/>
            <person name="Gandham S."/>
            <person name="Uppada J."/>
            <person name="Sasikala C."/>
            <person name="Venkata Ramana C."/>
        </authorList>
    </citation>
    <scope>NUCLEOTIDE SEQUENCE [LARGE SCALE GENOMIC DNA]</scope>
    <source>
        <strain evidence="1 2">JC619</strain>
    </source>
</reference>